<dbReference type="OrthoDB" id="5356476at2759"/>
<dbReference type="EMBL" id="ML977172">
    <property type="protein sequence ID" value="KAF1983795.1"/>
    <property type="molecule type" value="Genomic_DNA"/>
</dbReference>
<dbReference type="AlphaFoldDB" id="A0A6G1GS89"/>
<sequence>MSSTAPAPQPSSPSQAQGAQIPLQSFNLPSFPREAQGLKALTLTSDIKLDEYTDLLKQAVAVPTSIPRGIESLTLELFSMGYPPGFLESLSKQLPNVKSLVLYSQLFAGISPESAQDAEKFFETSKNLRAIHFLDVFSRPGFVAAVAPHLRGRERPVLFLEINYSFRHADDEFLDRVPAEELPELISPSLVSCAFNFSEMDRTDDPDDPTNLTAGEGEGADGKKEGKAEGIRAFEKEKSGKLVQVLLKEETAPRTLKALNVTMYTLAVEQLKEVLEKHKGLMVLNVTLEAGGEDKEALLEMVEKCPELEQVEIVLSADVQDPSDIRKSLVGICPDAKAMQKLSQQCSKLHSLKISVLRTTSSGTVDWDRSAGFWKGGFKAVEA</sequence>
<dbReference type="Proteomes" id="UP000800041">
    <property type="component" value="Unassembled WGS sequence"/>
</dbReference>
<protein>
    <submittedName>
        <fullName evidence="2">Uncharacterized protein</fullName>
    </submittedName>
</protein>
<evidence type="ECO:0000256" key="1">
    <source>
        <dbReference type="SAM" id="MobiDB-lite"/>
    </source>
</evidence>
<evidence type="ECO:0000313" key="2">
    <source>
        <dbReference type="EMBL" id="KAF1983795.1"/>
    </source>
</evidence>
<feature type="region of interest" description="Disordered" evidence="1">
    <location>
        <begin position="201"/>
        <end position="227"/>
    </location>
</feature>
<dbReference type="Gene3D" id="3.80.10.10">
    <property type="entry name" value="Ribonuclease Inhibitor"/>
    <property type="match status" value="1"/>
</dbReference>
<proteinExistence type="predicted"/>
<dbReference type="InterPro" id="IPR032675">
    <property type="entry name" value="LRR_dom_sf"/>
</dbReference>
<reference evidence="2" key="1">
    <citation type="journal article" date="2020" name="Stud. Mycol.">
        <title>101 Dothideomycetes genomes: a test case for predicting lifestyles and emergence of pathogens.</title>
        <authorList>
            <person name="Haridas S."/>
            <person name="Albert R."/>
            <person name="Binder M."/>
            <person name="Bloem J."/>
            <person name="Labutti K."/>
            <person name="Salamov A."/>
            <person name="Andreopoulos B."/>
            <person name="Baker S."/>
            <person name="Barry K."/>
            <person name="Bills G."/>
            <person name="Bluhm B."/>
            <person name="Cannon C."/>
            <person name="Castanera R."/>
            <person name="Culley D."/>
            <person name="Daum C."/>
            <person name="Ezra D."/>
            <person name="Gonzalez J."/>
            <person name="Henrissat B."/>
            <person name="Kuo A."/>
            <person name="Liang C."/>
            <person name="Lipzen A."/>
            <person name="Lutzoni F."/>
            <person name="Magnuson J."/>
            <person name="Mondo S."/>
            <person name="Nolan M."/>
            <person name="Ohm R."/>
            <person name="Pangilinan J."/>
            <person name="Park H.-J."/>
            <person name="Ramirez L."/>
            <person name="Alfaro M."/>
            <person name="Sun H."/>
            <person name="Tritt A."/>
            <person name="Yoshinaga Y."/>
            <person name="Zwiers L.-H."/>
            <person name="Turgeon B."/>
            <person name="Goodwin S."/>
            <person name="Spatafora J."/>
            <person name="Crous P."/>
            <person name="Grigoriev I."/>
        </authorList>
    </citation>
    <scope>NUCLEOTIDE SEQUENCE</scope>
    <source>
        <strain evidence="2">CBS 113979</strain>
    </source>
</reference>
<organism evidence="2 3">
    <name type="scientific">Aulographum hederae CBS 113979</name>
    <dbReference type="NCBI Taxonomy" id="1176131"/>
    <lineage>
        <taxon>Eukaryota</taxon>
        <taxon>Fungi</taxon>
        <taxon>Dikarya</taxon>
        <taxon>Ascomycota</taxon>
        <taxon>Pezizomycotina</taxon>
        <taxon>Dothideomycetes</taxon>
        <taxon>Pleosporomycetidae</taxon>
        <taxon>Aulographales</taxon>
        <taxon>Aulographaceae</taxon>
    </lineage>
</organism>
<keyword evidence="3" id="KW-1185">Reference proteome</keyword>
<gene>
    <name evidence="2" type="ORF">K402DRAFT_155998</name>
</gene>
<name>A0A6G1GS89_9PEZI</name>
<evidence type="ECO:0000313" key="3">
    <source>
        <dbReference type="Proteomes" id="UP000800041"/>
    </source>
</evidence>
<accession>A0A6G1GS89</accession>